<evidence type="ECO:0000256" key="1">
    <source>
        <dbReference type="ARBA" id="ARBA00004571"/>
    </source>
</evidence>
<dbReference type="PROSITE" id="PS52016">
    <property type="entry name" value="TONB_DEPENDENT_REC_3"/>
    <property type="match status" value="1"/>
</dbReference>
<protein>
    <submittedName>
        <fullName evidence="12">TonB-linked SusC/RagA family outer membrane protein</fullName>
    </submittedName>
</protein>
<feature type="domain" description="TonB-dependent receptor plug" evidence="11">
    <location>
        <begin position="124"/>
        <end position="231"/>
    </location>
</feature>
<evidence type="ECO:0000313" key="12">
    <source>
        <dbReference type="EMBL" id="TCS90414.1"/>
    </source>
</evidence>
<dbReference type="Gene3D" id="2.170.130.10">
    <property type="entry name" value="TonB-dependent receptor, plug domain"/>
    <property type="match status" value="1"/>
</dbReference>
<evidence type="ECO:0000259" key="10">
    <source>
        <dbReference type="Pfam" id="PF00593"/>
    </source>
</evidence>
<evidence type="ECO:0000313" key="13">
    <source>
        <dbReference type="Proteomes" id="UP000295807"/>
    </source>
</evidence>
<comment type="subcellular location">
    <subcellularLocation>
        <location evidence="1 8">Cell outer membrane</location>
        <topology evidence="1 8">Multi-pass membrane protein</topology>
    </subcellularLocation>
</comment>
<dbReference type="SUPFAM" id="SSF49464">
    <property type="entry name" value="Carboxypeptidase regulatory domain-like"/>
    <property type="match status" value="1"/>
</dbReference>
<dbReference type="NCBIfam" id="TIGR04057">
    <property type="entry name" value="SusC_RagA_signa"/>
    <property type="match status" value="1"/>
</dbReference>
<dbReference type="AlphaFoldDB" id="A0A4R3KYM7"/>
<proteinExistence type="inferred from homology"/>
<keyword evidence="5 9" id="KW-0798">TonB box</keyword>
<dbReference type="InterPro" id="IPR008969">
    <property type="entry name" value="CarboxyPept-like_regulatory"/>
</dbReference>
<keyword evidence="6 8" id="KW-0472">Membrane</keyword>
<evidence type="ECO:0000256" key="5">
    <source>
        <dbReference type="ARBA" id="ARBA00023077"/>
    </source>
</evidence>
<dbReference type="InterPro" id="IPR023996">
    <property type="entry name" value="TonB-dep_OMP_SusC/RagA"/>
</dbReference>
<reference evidence="12 13" key="1">
    <citation type="submission" date="2019-03" db="EMBL/GenBank/DDBJ databases">
        <title>Genomic Encyclopedia of Type Strains, Phase IV (KMG-IV): sequencing the most valuable type-strain genomes for metagenomic binning, comparative biology and taxonomic classification.</title>
        <authorList>
            <person name="Goeker M."/>
        </authorList>
    </citation>
    <scope>NUCLEOTIDE SEQUENCE [LARGE SCALE GENOMIC DNA]</scope>
    <source>
        <strain evidence="12 13">DSM 21100</strain>
    </source>
</reference>
<keyword evidence="4 8" id="KW-0812">Transmembrane</keyword>
<evidence type="ECO:0000256" key="8">
    <source>
        <dbReference type="PROSITE-ProRule" id="PRU01360"/>
    </source>
</evidence>
<evidence type="ECO:0000256" key="2">
    <source>
        <dbReference type="ARBA" id="ARBA00022448"/>
    </source>
</evidence>
<dbReference type="InterPro" id="IPR036942">
    <property type="entry name" value="Beta-barrel_TonB_sf"/>
</dbReference>
<dbReference type="Pfam" id="PF00593">
    <property type="entry name" value="TonB_dep_Rec_b-barrel"/>
    <property type="match status" value="1"/>
</dbReference>
<evidence type="ECO:0000256" key="3">
    <source>
        <dbReference type="ARBA" id="ARBA00022452"/>
    </source>
</evidence>
<keyword evidence="7 8" id="KW-0998">Cell outer membrane</keyword>
<name>A0A4R3KYM7_9SPHI</name>
<comment type="similarity">
    <text evidence="8 9">Belongs to the TonB-dependent receptor family.</text>
</comment>
<dbReference type="SUPFAM" id="SSF56935">
    <property type="entry name" value="Porins"/>
    <property type="match status" value="1"/>
</dbReference>
<sequence length="980" mass="109178">MRYRNTTLYKWAAIWLFVLILPASGKLWAQELREVTGTVTDSLSQTPVPGVSVQVKGTNKGVQTDLDGNFSIQVSPENVLVFSFLGYATKEIRVGSQSVINAALSQSLSTLDQVVVIGYGTLEKSEVTSSVTSLTAEDIIPGMSNNPLRSLQGKVSGLNIASENGTDPNAGTSIQLRGANSVNASQGPLVVIDGVPGADINSVARDDIKSIDILKDASAGAIYGTRASGGVILITTKSAQAGPLSVSYSGELSTETTRRKAEVLSAEEFVAAGLGDDLGHRTDWFDEVTRDFPFNQRHTLTLRGGSESAKIYASLYSNNAQGIGIGSKREEFGGRLNTHFSLFDGKAEIISHASYSSADADFTNNGIYNMALKLNPTETPYDATDITGYNVWTGGWEYYNPVADINLRTDQNQYKYLLADVRLKVNITDNLNTSAMVATKNNTEHPTYWRSAQHKTSRDQGVDGYAKQEYKKWFDQTFEWLVNYNNQFGDHSVKAVGGYSFQQFNGQGFWAENSDFPVDGLEEHDLNTGSFLTDGRANMDSWKDPRERLIAFFGRVNYSFKDRYLLSASFRREGSSKFAPGNRWGSFPAISAGWRISEEPFMSSLAFVDDLKIRGGYGVTGNEGFDPGVAMRMYGADTWWLVNGEWVRTYGLAHNQNVNLQWETKKEYNIGLDFSLFDYKLTGKIDVYERNSDNLIYDISVPQPPAIHNKTTMNVGSLRNRGVEVDLTWNAINKSDLNYSTTVKMSHNRNTLVSLWGSQTFWDRKSFPAPGSPGSAVRLYPGRDIGSFFIWKFAGFTEEGNWMLYDKDGNAFDVSERSKSIDDKQFIGNAIPDVILSWNHSLEWRNFDLNVYMRGWFGHDVFNMINMYYSLPNVTGQNVLKSAFEEHRNITGEKELSDYWLEKGDFVKLDAVTLGYTFNTKAIKHVKNLRVYLTGRDLFTITGYSGLNPEVNINGLEPGFEELSVYPQTRSFTLGVQANF</sequence>
<evidence type="ECO:0000256" key="6">
    <source>
        <dbReference type="ARBA" id="ARBA00023136"/>
    </source>
</evidence>
<organism evidence="12 13">
    <name type="scientific">Anseongella ginsenosidimutans</name>
    <dbReference type="NCBI Taxonomy" id="496056"/>
    <lineage>
        <taxon>Bacteria</taxon>
        <taxon>Pseudomonadati</taxon>
        <taxon>Bacteroidota</taxon>
        <taxon>Sphingobacteriia</taxon>
        <taxon>Sphingobacteriales</taxon>
        <taxon>Sphingobacteriaceae</taxon>
        <taxon>Anseongella</taxon>
    </lineage>
</organism>
<dbReference type="InterPro" id="IPR039426">
    <property type="entry name" value="TonB-dep_rcpt-like"/>
</dbReference>
<keyword evidence="13" id="KW-1185">Reference proteome</keyword>
<feature type="domain" description="TonB-dependent receptor-like beta-barrel" evidence="10">
    <location>
        <begin position="372"/>
        <end position="934"/>
    </location>
</feature>
<evidence type="ECO:0000256" key="4">
    <source>
        <dbReference type="ARBA" id="ARBA00022692"/>
    </source>
</evidence>
<gene>
    <name evidence="12" type="ORF">EDD80_101614</name>
</gene>
<evidence type="ECO:0000259" key="11">
    <source>
        <dbReference type="Pfam" id="PF07715"/>
    </source>
</evidence>
<dbReference type="Gene3D" id="2.40.170.20">
    <property type="entry name" value="TonB-dependent receptor, beta-barrel domain"/>
    <property type="match status" value="1"/>
</dbReference>
<dbReference type="Gene3D" id="2.60.40.1120">
    <property type="entry name" value="Carboxypeptidase-like, regulatory domain"/>
    <property type="match status" value="1"/>
</dbReference>
<evidence type="ECO:0000256" key="9">
    <source>
        <dbReference type="RuleBase" id="RU003357"/>
    </source>
</evidence>
<dbReference type="EMBL" id="SMAD01000001">
    <property type="protein sequence ID" value="TCS90414.1"/>
    <property type="molecule type" value="Genomic_DNA"/>
</dbReference>
<accession>A0A4R3KYM7</accession>
<dbReference type="FunFam" id="2.60.40.1120:FF:000003">
    <property type="entry name" value="Outer membrane protein Omp121"/>
    <property type="match status" value="1"/>
</dbReference>
<dbReference type="GO" id="GO:0009279">
    <property type="term" value="C:cell outer membrane"/>
    <property type="evidence" value="ECO:0007669"/>
    <property type="project" value="UniProtKB-SubCell"/>
</dbReference>
<dbReference type="Pfam" id="PF07715">
    <property type="entry name" value="Plug"/>
    <property type="match status" value="1"/>
</dbReference>
<dbReference type="RefSeq" id="WP_158640472.1">
    <property type="nucleotide sequence ID" value="NZ_CP042432.1"/>
</dbReference>
<keyword evidence="3 8" id="KW-1134">Transmembrane beta strand</keyword>
<dbReference type="InterPro" id="IPR023997">
    <property type="entry name" value="TonB-dep_OMP_SusC/RagA_CS"/>
</dbReference>
<keyword evidence="2 8" id="KW-0813">Transport</keyword>
<dbReference type="Pfam" id="PF13715">
    <property type="entry name" value="CarbopepD_reg_2"/>
    <property type="match status" value="1"/>
</dbReference>
<dbReference type="InterPro" id="IPR037066">
    <property type="entry name" value="Plug_dom_sf"/>
</dbReference>
<evidence type="ECO:0000256" key="7">
    <source>
        <dbReference type="ARBA" id="ARBA00023237"/>
    </source>
</evidence>
<dbReference type="Proteomes" id="UP000295807">
    <property type="component" value="Unassembled WGS sequence"/>
</dbReference>
<dbReference type="InterPro" id="IPR012910">
    <property type="entry name" value="Plug_dom"/>
</dbReference>
<comment type="caution">
    <text evidence="12">The sequence shown here is derived from an EMBL/GenBank/DDBJ whole genome shotgun (WGS) entry which is preliminary data.</text>
</comment>
<dbReference type="InterPro" id="IPR000531">
    <property type="entry name" value="Beta-barrel_TonB"/>
</dbReference>
<dbReference type="NCBIfam" id="TIGR04056">
    <property type="entry name" value="OMP_RagA_SusC"/>
    <property type="match status" value="1"/>
</dbReference>